<protein>
    <recommendedName>
        <fullName evidence="9">G protein-coupled receptor</fullName>
    </recommendedName>
</protein>
<evidence type="ECO:0000256" key="4">
    <source>
        <dbReference type="ARBA" id="ARBA00022989"/>
    </source>
</evidence>
<evidence type="ECO:0000256" key="3">
    <source>
        <dbReference type="ARBA" id="ARBA00022692"/>
    </source>
</evidence>
<evidence type="ECO:0008006" key="9">
    <source>
        <dbReference type="Google" id="ProtNLM"/>
    </source>
</evidence>
<comment type="subcellular location">
    <subcellularLocation>
        <location evidence="1">Membrane</location>
        <topology evidence="1">Multi-pass membrane protein</topology>
    </subcellularLocation>
</comment>
<dbReference type="Proteomes" id="UP001432322">
    <property type="component" value="Unassembled WGS sequence"/>
</dbReference>
<feature type="non-terminal residue" evidence="7">
    <location>
        <position position="144"/>
    </location>
</feature>
<reference evidence="7" key="1">
    <citation type="submission" date="2023-10" db="EMBL/GenBank/DDBJ databases">
        <title>Genome assembly of Pristionchus species.</title>
        <authorList>
            <person name="Yoshida K."/>
            <person name="Sommer R.J."/>
        </authorList>
    </citation>
    <scope>NUCLEOTIDE SEQUENCE</scope>
    <source>
        <strain evidence="7">RS5133</strain>
    </source>
</reference>
<dbReference type="PANTHER" id="PTHR22945">
    <property type="entry name" value="SERPENTINE RECEPTOR, CLASS D DELTA"/>
    <property type="match status" value="1"/>
</dbReference>
<feature type="transmembrane region" description="Helical" evidence="6">
    <location>
        <begin position="127"/>
        <end position="143"/>
    </location>
</feature>
<sequence length="144" mass="16090">MTLFHIALILHSFLAIVSTLLNVFLLVIMALFTPEYFRSYSLLLKIHAFFDVVISLCSLSTMLRAIPCGWSVVYIPYGPCKVISTDLCYYLYSLFLSSNVVTFGTVLVSIGARFWILRFGHISKSRILVAQSGIFIPALAVLVS</sequence>
<dbReference type="Pfam" id="PF10317">
    <property type="entry name" value="7TM_GPCR_Srd"/>
    <property type="match status" value="1"/>
</dbReference>
<organism evidence="7 8">
    <name type="scientific">Pristionchus fissidentatus</name>
    <dbReference type="NCBI Taxonomy" id="1538716"/>
    <lineage>
        <taxon>Eukaryota</taxon>
        <taxon>Metazoa</taxon>
        <taxon>Ecdysozoa</taxon>
        <taxon>Nematoda</taxon>
        <taxon>Chromadorea</taxon>
        <taxon>Rhabditida</taxon>
        <taxon>Rhabditina</taxon>
        <taxon>Diplogasteromorpha</taxon>
        <taxon>Diplogasteroidea</taxon>
        <taxon>Neodiplogasteridae</taxon>
        <taxon>Pristionchus</taxon>
    </lineage>
</organism>
<name>A0AAV5V5Q1_9BILA</name>
<keyword evidence="3 6" id="KW-0812">Transmembrane</keyword>
<proteinExistence type="inferred from homology"/>
<feature type="transmembrane region" description="Helical" evidence="6">
    <location>
        <begin position="6"/>
        <end position="32"/>
    </location>
</feature>
<evidence type="ECO:0000313" key="8">
    <source>
        <dbReference type="Proteomes" id="UP001432322"/>
    </source>
</evidence>
<dbReference type="AlphaFoldDB" id="A0AAV5V5Q1"/>
<keyword evidence="8" id="KW-1185">Reference proteome</keyword>
<comment type="caution">
    <text evidence="7">The sequence shown here is derived from an EMBL/GenBank/DDBJ whole genome shotgun (WGS) entry which is preliminary data.</text>
</comment>
<evidence type="ECO:0000256" key="1">
    <source>
        <dbReference type="ARBA" id="ARBA00004141"/>
    </source>
</evidence>
<dbReference type="EMBL" id="BTSY01000002">
    <property type="protein sequence ID" value="GMT13617.1"/>
    <property type="molecule type" value="Genomic_DNA"/>
</dbReference>
<gene>
    <name evidence="7" type="ORF">PFISCL1PPCAC_4914</name>
</gene>
<accession>A0AAV5V5Q1</accession>
<feature type="transmembrane region" description="Helical" evidence="6">
    <location>
        <begin position="52"/>
        <end position="77"/>
    </location>
</feature>
<dbReference type="PANTHER" id="PTHR22945:SF40">
    <property type="entry name" value="SERPENTINE RECEPTOR, CLASS D (DELTA)-RELATED"/>
    <property type="match status" value="1"/>
</dbReference>
<evidence type="ECO:0000256" key="2">
    <source>
        <dbReference type="ARBA" id="ARBA00009166"/>
    </source>
</evidence>
<dbReference type="InterPro" id="IPR019421">
    <property type="entry name" value="7TM_GPCR_serpentine_rcpt_Srd"/>
</dbReference>
<evidence type="ECO:0000313" key="7">
    <source>
        <dbReference type="EMBL" id="GMT13617.1"/>
    </source>
</evidence>
<evidence type="ECO:0000256" key="6">
    <source>
        <dbReference type="SAM" id="Phobius"/>
    </source>
</evidence>
<keyword evidence="5 6" id="KW-0472">Membrane</keyword>
<keyword evidence="4 6" id="KW-1133">Transmembrane helix</keyword>
<evidence type="ECO:0000256" key="5">
    <source>
        <dbReference type="ARBA" id="ARBA00023136"/>
    </source>
</evidence>
<dbReference type="GO" id="GO:0016020">
    <property type="term" value="C:membrane"/>
    <property type="evidence" value="ECO:0007669"/>
    <property type="project" value="UniProtKB-SubCell"/>
</dbReference>
<comment type="similarity">
    <text evidence="2">Belongs to the nematode receptor-like protein srd family.</text>
</comment>
<feature type="transmembrane region" description="Helical" evidence="6">
    <location>
        <begin position="89"/>
        <end position="115"/>
    </location>
</feature>
<dbReference type="InterPro" id="IPR050920">
    <property type="entry name" value="Nematode_rcpt-like_delta"/>
</dbReference>